<evidence type="ECO:0000256" key="1">
    <source>
        <dbReference type="SAM" id="Phobius"/>
    </source>
</evidence>
<dbReference type="InterPro" id="IPR044857">
    <property type="entry name" value="T7SS_EccB_R1"/>
</dbReference>
<name>A0A5B2XU12_9PSEU</name>
<gene>
    <name evidence="2" type="primary">eccB</name>
    <name evidence="2" type="ORF">F0L68_01235</name>
</gene>
<evidence type="ECO:0000313" key="2">
    <source>
        <dbReference type="EMBL" id="KAA2267177.1"/>
    </source>
</evidence>
<dbReference type="InterPro" id="IPR007795">
    <property type="entry name" value="T7SS_EccB"/>
</dbReference>
<reference evidence="2 3" key="2">
    <citation type="submission" date="2019-09" db="EMBL/GenBank/DDBJ databases">
        <authorList>
            <person name="Jin C."/>
        </authorList>
    </citation>
    <scope>NUCLEOTIDE SEQUENCE [LARGE SCALE GENOMIC DNA]</scope>
    <source>
        <strain evidence="2 3">AN110305</strain>
    </source>
</reference>
<organism evidence="2 3">
    <name type="scientific">Solihabitans fulvus</name>
    <dbReference type="NCBI Taxonomy" id="1892852"/>
    <lineage>
        <taxon>Bacteria</taxon>
        <taxon>Bacillati</taxon>
        <taxon>Actinomycetota</taxon>
        <taxon>Actinomycetes</taxon>
        <taxon>Pseudonocardiales</taxon>
        <taxon>Pseudonocardiaceae</taxon>
        <taxon>Solihabitans</taxon>
    </lineage>
</organism>
<evidence type="ECO:0000313" key="3">
    <source>
        <dbReference type="Proteomes" id="UP000323454"/>
    </source>
</evidence>
<proteinExistence type="predicted"/>
<dbReference type="NCBIfam" id="TIGR03919">
    <property type="entry name" value="T7SS_EccB"/>
    <property type="match status" value="1"/>
</dbReference>
<keyword evidence="1" id="KW-0472">Membrane</keyword>
<dbReference type="Pfam" id="PF05108">
    <property type="entry name" value="T7SS_ESX1_EccB"/>
    <property type="match status" value="1"/>
</dbReference>
<dbReference type="PANTHER" id="PTHR40765">
    <property type="entry name" value="ESX-2 SECRETION SYSTEM ATPASE ECCB2"/>
    <property type="match status" value="1"/>
</dbReference>
<keyword evidence="1" id="KW-1133">Transmembrane helix</keyword>
<dbReference type="AlphaFoldDB" id="A0A5B2XU12"/>
<protein>
    <submittedName>
        <fullName evidence="2">Type VII secretion protein EccB</fullName>
    </submittedName>
</protein>
<dbReference type="RefSeq" id="WP_149847487.1">
    <property type="nucleotide sequence ID" value="NZ_VUOB01000001.1"/>
</dbReference>
<sequence>MASRRDQLQAYQFLVQRAVSALATRETDPEQPPFRRATSASFASVAIAIVALACVGVYGMIVPGGNNAWRKDSTVIVEKETGTRYVYLDGRLHPVANYASALLLLGDHRSTTQVSRDSLVGVPRGPRIGIPDAPDALPGADRLLSGAWSLCSAPASDVAGSRIEESVLLAGADPTGGAELGDQALLVELVPTGDHFVVWRGHRHRITDYGAVGTGLALTTEPWARVGQAWLDVVPEGTPIGPVTLAQPGAVSTAVPGRTDLRVGTLLMVETSGGGRQYYLAEQDTLRPISELQYDIQRAYAPIMAAYPDGEPKAVALPPSLAAAARQLDPVGAAADAAPATRPSIARMPDRNATVCATFASGDTTPRLTLDPALPPADPLAATARRSANGTPLADRSYVPPGWAAVVEAMPSGQAPSGTLMVVTDLGRRYPLATPDVLKTLGYPAARPVRLPAGLVARLPEGPSLDPAAATHQSISG</sequence>
<dbReference type="PANTHER" id="PTHR40765:SF2">
    <property type="entry name" value="ESX-2 SECRETION SYSTEM ATPASE ECCB2"/>
    <property type="match status" value="1"/>
</dbReference>
<reference evidence="2 3" key="1">
    <citation type="submission" date="2019-09" db="EMBL/GenBank/DDBJ databases">
        <title>Goodfellowia gen. nov., a new genus of the Pseudonocardineae related to Actinoalloteichus, containing Goodfellowia coeruleoviolacea gen. nov., comb. nov. gen. nov., comb. nov.</title>
        <authorList>
            <person name="Labeda D."/>
        </authorList>
    </citation>
    <scope>NUCLEOTIDE SEQUENCE [LARGE SCALE GENOMIC DNA]</scope>
    <source>
        <strain evidence="2 3">AN110305</strain>
    </source>
</reference>
<keyword evidence="1" id="KW-0812">Transmembrane</keyword>
<feature type="transmembrane region" description="Helical" evidence="1">
    <location>
        <begin position="40"/>
        <end position="61"/>
    </location>
</feature>
<accession>A0A5B2XU12</accession>
<comment type="caution">
    <text evidence="2">The sequence shown here is derived from an EMBL/GenBank/DDBJ whole genome shotgun (WGS) entry which is preliminary data.</text>
</comment>
<dbReference type="EMBL" id="VUOB01000001">
    <property type="protein sequence ID" value="KAA2267177.1"/>
    <property type="molecule type" value="Genomic_DNA"/>
</dbReference>
<dbReference type="GO" id="GO:0005576">
    <property type="term" value="C:extracellular region"/>
    <property type="evidence" value="ECO:0007669"/>
    <property type="project" value="TreeGrafter"/>
</dbReference>
<keyword evidence="3" id="KW-1185">Reference proteome</keyword>
<dbReference type="Gene3D" id="3.30.2390.20">
    <property type="entry name" value="Type VII secretion system EccB, repeat 1 domain"/>
    <property type="match status" value="1"/>
</dbReference>
<dbReference type="Proteomes" id="UP000323454">
    <property type="component" value="Unassembled WGS sequence"/>
</dbReference>
<dbReference type="OrthoDB" id="3847604at2"/>